<gene>
    <name evidence="6" type="ORF">EZS28_011152</name>
</gene>
<evidence type="ECO:0000256" key="4">
    <source>
        <dbReference type="SAM" id="MobiDB-lite"/>
    </source>
</evidence>
<dbReference type="GO" id="GO:0003677">
    <property type="term" value="F:DNA binding"/>
    <property type="evidence" value="ECO:0007669"/>
    <property type="project" value="TreeGrafter"/>
</dbReference>
<dbReference type="AlphaFoldDB" id="A0A5J4WF37"/>
<reference evidence="6 7" key="1">
    <citation type="submission" date="2019-03" db="EMBL/GenBank/DDBJ databases">
        <title>Single cell metagenomics reveals metabolic interactions within the superorganism composed of flagellate Streblomastix strix and complex community of Bacteroidetes bacteria on its surface.</title>
        <authorList>
            <person name="Treitli S.C."/>
            <person name="Kolisko M."/>
            <person name="Husnik F."/>
            <person name="Keeling P."/>
            <person name="Hampl V."/>
        </authorList>
    </citation>
    <scope>NUCLEOTIDE SEQUENCE [LARGE SCALE GENOMIC DNA]</scope>
    <source>
        <strain evidence="6">ST1C</strain>
    </source>
</reference>
<feature type="region of interest" description="Disordered" evidence="4">
    <location>
        <begin position="335"/>
        <end position="396"/>
    </location>
</feature>
<feature type="domain" description="Ribosomal RNA-processing protein 14/surfeit locus protein 6 C-terminal" evidence="5">
    <location>
        <begin position="228"/>
        <end position="370"/>
    </location>
</feature>
<dbReference type="EMBL" id="SNRW01002268">
    <property type="protein sequence ID" value="KAA6393323.1"/>
    <property type="molecule type" value="Genomic_DNA"/>
</dbReference>
<dbReference type="GO" id="GO:0005730">
    <property type="term" value="C:nucleolus"/>
    <property type="evidence" value="ECO:0007669"/>
    <property type="project" value="TreeGrafter"/>
</dbReference>
<dbReference type="GO" id="GO:0042273">
    <property type="term" value="P:ribosomal large subunit biogenesis"/>
    <property type="evidence" value="ECO:0007669"/>
    <property type="project" value="TreeGrafter"/>
</dbReference>
<protein>
    <recommendedName>
        <fullName evidence="5">Ribosomal RNA-processing protein 14/surfeit locus protein 6 C-terminal domain-containing protein</fullName>
    </recommendedName>
</protein>
<comment type="similarity">
    <text evidence="2">Belongs to the SURF6 family.</text>
</comment>
<feature type="region of interest" description="Disordered" evidence="4">
    <location>
        <begin position="1"/>
        <end position="25"/>
    </location>
</feature>
<feature type="compositionally biased region" description="Basic and acidic residues" evidence="4">
    <location>
        <begin position="354"/>
        <end position="367"/>
    </location>
</feature>
<dbReference type="PANTHER" id="PTHR14369">
    <property type="entry name" value="SURFEIT LOCUS PROTEIN 6"/>
    <property type="match status" value="1"/>
</dbReference>
<name>A0A5J4WF37_9EUKA</name>
<comment type="subcellular location">
    <subcellularLocation>
        <location evidence="1">Nucleus</location>
    </subcellularLocation>
</comment>
<evidence type="ECO:0000259" key="5">
    <source>
        <dbReference type="Pfam" id="PF04935"/>
    </source>
</evidence>
<dbReference type="PANTHER" id="PTHR14369:SF0">
    <property type="entry name" value="SURFEIT LOCUS PROTEIN 6"/>
    <property type="match status" value="1"/>
</dbReference>
<dbReference type="InterPro" id="IPR007019">
    <property type="entry name" value="SURF6"/>
</dbReference>
<dbReference type="GO" id="GO:0003723">
    <property type="term" value="F:RNA binding"/>
    <property type="evidence" value="ECO:0007669"/>
    <property type="project" value="TreeGrafter"/>
</dbReference>
<evidence type="ECO:0000256" key="2">
    <source>
        <dbReference type="ARBA" id="ARBA00005904"/>
    </source>
</evidence>
<evidence type="ECO:0000313" key="7">
    <source>
        <dbReference type="Proteomes" id="UP000324800"/>
    </source>
</evidence>
<comment type="caution">
    <text evidence="6">The sequence shown here is derived from an EMBL/GenBank/DDBJ whole genome shotgun (WGS) entry which is preliminary data.</text>
</comment>
<dbReference type="OrthoDB" id="444809at2759"/>
<evidence type="ECO:0000256" key="1">
    <source>
        <dbReference type="ARBA" id="ARBA00004123"/>
    </source>
</evidence>
<sequence length="396" mass="45684">MAQTAQIPQYMRPRKRDLSKASAEYNPEQRVANYTQIKPHIQSFGFTKDRQQSKPRYSVDKLYIPNYSGIDKHEPRIVIAKQLPSQLVTGKSICNGDYSSDVTYIKKRTPIAALDLRQERKTLQPICVHEDNMYSPIYTLTEQKQYTTPKLGRQAGRDRPVVKYPCNEAIYDDKKMYPNRGVSSFPSISNPRATNASTLTNDLDFLIQHTEQVWRGIDQTLAQQISVQRKKAQSPNSIKANNPHKQIVIEDEQSEDGDFTFVDVIAKGNAADPIERGKPRKKQIKEALIQIQKRDRMMKTDNGKSIAEKQDWDKLSKLAAGEKVKDDPKLLRKALKRIDAKKNKSRKKWNSRMSDLEQAKKEVAEGKRQRKKERSQKSQQSNKTNPSRFLQRKARK</sequence>
<dbReference type="Pfam" id="PF04935">
    <property type="entry name" value="SURF6"/>
    <property type="match status" value="1"/>
</dbReference>
<dbReference type="Proteomes" id="UP000324800">
    <property type="component" value="Unassembled WGS sequence"/>
</dbReference>
<evidence type="ECO:0000256" key="3">
    <source>
        <dbReference type="ARBA" id="ARBA00023242"/>
    </source>
</evidence>
<accession>A0A5J4WF37</accession>
<dbReference type="GO" id="GO:0042274">
    <property type="term" value="P:ribosomal small subunit biogenesis"/>
    <property type="evidence" value="ECO:0007669"/>
    <property type="project" value="TreeGrafter"/>
</dbReference>
<keyword evidence="3" id="KW-0539">Nucleus</keyword>
<proteinExistence type="inferred from homology"/>
<evidence type="ECO:0000313" key="6">
    <source>
        <dbReference type="EMBL" id="KAA6393323.1"/>
    </source>
</evidence>
<organism evidence="6 7">
    <name type="scientific">Streblomastix strix</name>
    <dbReference type="NCBI Taxonomy" id="222440"/>
    <lineage>
        <taxon>Eukaryota</taxon>
        <taxon>Metamonada</taxon>
        <taxon>Preaxostyla</taxon>
        <taxon>Oxymonadida</taxon>
        <taxon>Streblomastigidae</taxon>
        <taxon>Streblomastix</taxon>
    </lineage>
</organism>
<dbReference type="InterPro" id="IPR029190">
    <property type="entry name" value="Rrp14/SURF6_C"/>
</dbReference>